<dbReference type="InterPro" id="IPR014756">
    <property type="entry name" value="Ig_E-set"/>
</dbReference>
<evidence type="ECO:0000259" key="4">
    <source>
        <dbReference type="Pfam" id="PF07995"/>
    </source>
</evidence>
<feature type="domain" description="IPT/TIG" evidence="3">
    <location>
        <begin position="790"/>
        <end position="866"/>
    </location>
</feature>
<gene>
    <name evidence="6" type="ORF">GT409_14900</name>
</gene>
<dbReference type="SUPFAM" id="SSF81296">
    <property type="entry name" value="E set domains"/>
    <property type="match status" value="2"/>
</dbReference>
<evidence type="ECO:0000259" key="3">
    <source>
        <dbReference type="Pfam" id="PF01833"/>
    </source>
</evidence>
<dbReference type="EMBL" id="CP047593">
    <property type="protein sequence ID" value="QHI70672.1"/>
    <property type="molecule type" value="Genomic_DNA"/>
</dbReference>
<keyword evidence="2" id="KW-0677">Repeat</keyword>
<evidence type="ECO:0000256" key="2">
    <source>
        <dbReference type="ARBA" id="ARBA00022737"/>
    </source>
</evidence>
<dbReference type="KEGG" id="taer:GT409_14900"/>
<proteinExistence type="predicted"/>
<dbReference type="InterPro" id="IPR002909">
    <property type="entry name" value="IPT_dom"/>
</dbReference>
<organism evidence="6 7">
    <name type="scientific">Tichowtungia aerotolerans</name>
    <dbReference type="NCBI Taxonomy" id="2697043"/>
    <lineage>
        <taxon>Bacteria</taxon>
        <taxon>Pseudomonadati</taxon>
        <taxon>Kiritimatiellota</taxon>
        <taxon>Tichowtungiia</taxon>
        <taxon>Tichowtungiales</taxon>
        <taxon>Tichowtungiaceae</taxon>
        <taxon>Tichowtungia</taxon>
    </lineage>
</organism>
<dbReference type="Pfam" id="PF01344">
    <property type="entry name" value="Kelch_1"/>
    <property type="match status" value="3"/>
</dbReference>
<feature type="domain" description="Glucose/Sorbosone dehydrogenase" evidence="4">
    <location>
        <begin position="892"/>
        <end position="1213"/>
    </location>
</feature>
<protein>
    <submittedName>
        <fullName evidence="6">Choice-of-anchor D domain-containing protein</fullName>
    </submittedName>
</protein>
<evidence type="ECO:0000256" key="1">
    <source>
        <dbReference type="ARBA" id="ARBA00022441"/>
    </source>
</evidence>
<dbReference type="Pfam" id="PF01833">
    <property type="entry name" value="TIG"/>
    <property type="match status" value="2"/>
</dbReference>
<dbReference type="SUPFAM" id="SSF49785">
    <property type="entry name" value="Galactose-binding domain-like"/>
    <property type="match status" value="1"/>
</dbReference>
<evidence type="ECO:0000313" key="6">
    <source>
        <dbReference type="EMBL" id="QHI70672.1"/>
    </source>
</evidence>
<dbReference type="Gene3D" id="2.60.120.430">
    <property type="entry name" value="Galactose-binding lectin"/>
    <property type="match status" value="1"/>
</dbReference>
<accession>A0A6P1M9G2</accession>
<dbReference type="InterPro" id="IPR012938">
    <property type="entry name" value="Glc/Sorbosone_DH"/>
</dbReference>
<dbReference type="Gene3D" id="2.60.40.10">
    <property type="entry name" value="Immunoglobulins"/>
    <property type="match status" value="4"/>
</dbReference>
<keyword evidence="1" id="KW-0880">Kelch repeat</keyword>
<dbReference type="PANTHER" id="PTHR24412:SF489">
    <property type="entry name" value="RING FINGER DOMAIN AND KELCH REPEAT-CONTAINING PROTEIN DDB_G0271372"/>
    <property type="match status" value="1"/>
</dbReference>
<dbReference type="SUPFAM" id="SSF117281">
    <property type="entry name" value="Kelch motif"/>
    <property type="match status" value="1"/>
</dbReference>
<dbReference type="RefSeq" id="WP_160629844.1">
    <property type="nucleotide sequence ID" value="NZ_CP047593.1"/>
</dbReference>
<keyword evidence="7" id="KW-1185">Reference proteome</keyword>
<dbReference type="InterPro" id="IPR015915">
    <property type="entry name" value="Kelch-typ_b-propeller"/>
</dbReference>
<dbReference type="SUPFAM" id="SSF50952">
    <property type="entry name" value="Soluble quinoprotein glucose dehydrogenase"/>
    <property type="match status" value="1"/>
</dbReference>
<dbReference type="Pfam" id="PF07995">
    <property type="entry name" value="GSDH"/>
    <property type="match status" value="1"/>
</dbReference>
<feature type="domain" description="IPT/TIG" evidence="3">
    <location>
        <begin position="1278"/>
        <end position="1357"/>
    </location>
</feature>
<dbReference type="PANTHER" id="PTHR24412">
    <property type="entry name" value="KELCH PROTEIN"/>
    <property type="match status" value="1"/>
</dbReference>
<dbReference type="InterPro" id="IPR013783">
    <property type="entry name" value="Ig-like_fold"/>
</dbReference>
<dbReference type="CDD" id="cd00102">
    <property type="entry name" value="IPT"/>
    <property type="match status" value="2"/>
</dbReference>
<dbReference type="SMART" id="SM00612">
    <property type="entry name" value="Kelch"/>
    <property type="match status" value="3"/>
</dbReference>
<dbReference type="InterPro" id="IPR008979">
    <property type="entry name" value="Galactose-bd-like_sf"/>
</dbReference>
<dbReference type="InterPro" id="IPR011041">
    <property type="entry name" value="Quinoprot_gluc/sorb_DH_b-prop"/>
</dbReference>
<dbReference type="Gene3D" id="2.120.10.80">
    <property type="entry name" value="Kelch-type beta propeller"/>
    <property type="match status" value="1"/>
</dbReference>
<dbReference type="InterPro" id="IPR021720">
    <property type="entry name" value="Malectin_dom"/>
</dbReference>
<evidence type="ECO:0000259" key="5">
    <source>
        <dbReference type="Pfam" id="PF11721"/>
    </source>
</evidence>
<dbReference type="Pfam" id="PF11721">
    <property type="entry name" value="Malectin"/>
    <property type="match status" value="1"/>
</dbReference>
<name>A0A6P1M9G2_9BACT</name>
<dbReference type="Proteomes" id="UP000464954">
    <property type="component" value="Chromosome"/>
</dbReference>
<reference evidence="6 7" key="1">
    <citation type="submission" date="2020-01" db="EMBL/GenBank/DDBJ databases">
        <title>Ponticoccus aerotolerans gen. nov., sp. nov., an anaerobic bacterium and proposal of Ponticoccusceae fam. nov., Ponticoccusles ord. nov. and Ponticoccuse classis nov. in the phylum Kiritimatiellaeota.</title>
        <authorList>
            <person name="Zhou L.Y."/>
            <person name="Du Z.J."/>
        </authorList>
    </citation>
    <scope>NUCLEOTIDE SEQUENCE [LARGE SCALE GENOMIC DNA]</scope>
    <source>
        <strain evidence="6 7">S-5007</strain>
    </source>
</reference>
<dbReference type="Gene3D" id="2.120.10.30">
    <property type="entry name" value="TolB, C-terminal domain"/>
    <property type="match status" value="1"/>
</dbReference>
<evidence type="ECO:0000313" key="7">
    <source>
        <dbReference type="Proteomes" id="UP000464954"/>
    </source>
</evidence>
<feature type="domain" description="Malectin" evidence="5">
    <location>
        <begin position="271"/>
        <end position="415"/>
    </location>
</feature>
<sequence length="1666" mass="177707">MNTNIYSSKTPDRRKRTGVGIALLLLSLPLAFVSGHGLDSDSDGMPDDWEVLHSLNAATNDAAEDADNDGFSNYKEYVADTDPQSDLSFPLLDLTWDTNSITPILSASTSSERVYRIEYSDDLAAGAWTSLVENVAGGGYKTLGSDTNILPHRFYRMSVGFPALFILPEQLEFGTVNIGETSAVQTIYLTNEDDSAHTLMEIVLLGEHTNDFLLTDLPPTDYVMAPQATVQFNVAFAPTSIGSRNAQVKSHFDNHSTHLYADAHGAGAYHYYVNAGGSDYTDPDGNYWQTDDGFYNTGTAYSTNVTVNGTNMEPLYQDERWDDTNTPEMVYSFPVEPGSYVVRLHFAEIFPGNAEPGSRIFDVLIEGQEALQNYDIVADTGFQTAGVKELFTQVADNSLDIEFVHKVQNPKISAIEVFSGSVFTDTDEISWGHVELNSTGTVEQIELSNTSDSDITIDTLSFLIIQGATHDFTVTIDGIDYTGSDSDIDIPVNIVLAAGETKTIILTYTPTEEIDNDAWLKLSGDFAPVSIRLQGTGGEGTGHPFLHVVIRVPELVVDYDADGFGLVYLDGTDSHTHEFGHELAAFNWSTNGTVFATNQSETASFPLGTHEVSLAIYDDNVPPETLTNSATFTVADGHAVPGSIVYYYEGVAGGGERNTEEMVASVPSNADYAQRADSLLIQASAGTVGDSPYTNQVMIRMLADLNISAMDTYEFAMTGGSTNLLLIDGTAYTNPVMLHMGTYELEARFAVTNIADLPLAVLYGPTNSTLTSIPAALLSHDETGMLPVINSAPTEGINLGGNIIEITGLGFFPEDQVVVHWGSTNISGTNLTVTSELITFTSPPGDGLITVTVETPNGISDSFHYNYTIDGPVPVAFSLETAAIIPVPTQGDWGPDGRFYVGGVDGTITVLSFDDNYQVTNTQTISTLTTNSNPNILGIAFNPFDPPSPVKIYVSHSQLFANGGECFEGFSPYSGAITVLTGPDFDTQETLIDGLPVSNHDHGVNGIQFDNQGRLLVAVGGNSNAGIPDCPMGDLPESPLSAAILRADITRSNFNGHITYVESAGGITNSDQVYGDIVDVASNVDVEVFAAGFRNPLDLVYTTEGLLYTSDNGPNAGYGAASTSATTQGADPDQNDTLNLIIEGNYYGHPNRNRGRYDDRQNVYYDNSAASVPGVFSQGMAIFLPSVNGIDEYRSETFNGALRGELLLQKWNGNTYRISRSADGTAVTSTALIPVAIDALDVVCSPGGAIIGVDYTDNQVVVAQPNDISATGTKAFDIFPWRAPASGGTPFVIGGTGFEALSNTTVSVGASNAVLTYVSSNRIRGIIPAKSNPTSDFLDITVTSGENVSVISNAFRYLPEPGSGTGEWTVLEDLPEPLAEVSAGVINGVLYVVGQGHPGTFAYDFFSGAWITGLQARTYTGNHHAAEVIDGKLYLFGGLEEDLSYVQIYDPETDSWSLGADVPWAGGSASTALIDGQVYLAGGIASNTTVTSNAVYNPATDSWTMLAPMPAGRNHAASATDGERFYIFGGRGPGSGDGNIVAEGFDDVLIYNPATDTWETSFDIGSTIPPLLQKRGGLGKAVYFSGEFYVMGGETTDTGTGAVTGDVYDRVDVYNPVTQTWRQEAGMLTARHGIFPVLHDEAIYLPGGSTAAGGGSESTVFDKLKR</sequence>
<dbReference type="NCBIfam" id="NF012200">
    <property type="entry name" value="choice_anch_D"/>
    <property type="match status" value="1"/>
</dbReference>
<dbReference type="InterPro" id="IPR006652">
    <property type="entry name" value="Kelch_1"/>
</dbReference>
<dbReference type="InterPro" id="IPR011042">
    <property type="entry name" value="6-blade_b-propeller_TolB-like"/>
</dbReference>